<proteinExistence type="inferred from homology"/>
<name>A0A075TZC4_9LACO</name>
<dbReference type="Gene3D" id="3.30.450.90">
    <property type="match status" value="1"/>
</dbReference>
<feature type="domain" description="Bacterial type II secretion system protein E" evidence="4">
    <location>
        <begin position="4"/>
        <end position="266"/>
    </location>
</feature>
<dbReference type="KEGG" id="wct:WS74_0314"/>
<dbReference type="RefSeq" id="WP_009495850.1">
    <property type="nucleotide sequence ID" value="NZ_CP009223.1"/>
</dbReference>
<dbReference type="Proteomes" id="UP000029079">
    <property type="component" value="Chromosome"/>
</dbReference>
<gene>
    <name evidence="5" type="ORF">WS74_0314</name>
</gene>
<dbReference type="GO" id="GO:0005524">
    <property type="term" value="F:ATP binding"/>
    <property type="evidence" value="ECO:0007669"/>
    <property type="project" value="UniProtKB-KW"/>
</dbReference>
<dbReference type="AlphaFoldDB" id="A0A075TZC4"/>
<dbReference type="PATRIC" id="fig|759620.7.peg.298"/>
<evidence type="ECO:0000313" key="5">
    <source>
        <dbReference type="EMBL" id="AIM62566.1"/>
    </source>
</evidence>
<dbReference type="Gene3D" id="3.40.50.300">
    <property type="entry name" value="P-loop containing nucleotide triphosphate hydrolases"/>
    <property type="match status" value="1"/>
</dbReference>
<dbReference type="OrthoDB" id="9808272at2"/>
<dbReference type="KEGG" id="wce:WS08_0314"/>
<evidence type="ECO:0000256" key="2">
    <source>
        <dbReference type="ARBA" id="ARBA00022741"/>
    </source>
</evidence>
<dbReference type="STRING" id="759620.WS105_0312"/>
<dbReference type="InterPro" id="IPR001482">
    <property type="entry name" value="T2SS/T4SS_dom"/>
</dbReference>
<dbReference type="GO" id="GO:0005886">
    <property type="term" value="C:plasma membrane"/>
    <property type="evidence" value="ECO:0007669"/>
    <property type="project" value="TreeGrafter"/>
</dbReference>
<keyword evidence="3" id="KW-0067">ATP-binding</keyword>
<protein>
    <submittedName>
        <fullName evidence="5">ComG operon protein 1</fullName>
    </submittedName>
</protein>
<accession>A0A075TZC4</accession>
<dbReference type="KEGG" id="wci:WS105_0312"/>
<organism evidence="5 6">
    <name type="scientific">Weissella ceti</name>
    <dbReference type="NCBI Taxonomy" id="759620"/>
    <lineage>
        <taxon>Bacteria</taxon>
        <taxon>Bacillati</taxon>
        <taxon>Bacillota</taxon>
        <taxon>Bacilli</taxon>
        <taxon>Lactobacillales</taxon>
        <taxon>Lactobacillaceae</taxon>
        <taxon>Weissella</taxon>
    </lineage>
</organism>
<dbReference type="GO" id="GO:0016887">
    <property type="term" value="F:ATP hydrolysis activity"/>
    <property type="evidence" value="ECO:0007669"/>
    <property type="project" value="TreeGrafter"/>
</dbReference>
<dbReference type="InterPro" id="IPR027417">
    <property type="entry name" value="P-loop_NTPase"/>
</dbReference>
<dbReference type="Pfam" id="PF00437">
    <property type="entry name" value="T2SSE"/>
    <property type="match status" value="1"/>
</dbReference>
<evidence type="ECO:0000256" key="3">
    <source>
        <dbReference type="ARBA" id="ARBA00022840"/>
    </source>
</evidence>
<sequence>MKTQIQALIEAAYAQKASDIYLIPDIQGYRCGFYTRTGITWQETLTQSEGEHMIRYLKYKGGLDLSDGRRPQDGRIRFNINQGTIYGRISCVGDYQLREMLVLRLIYALSAEWLSWENDQALNRLGTQLQDANGLILFAGKMGSGKTTTMHYTLQTYLKDKLVLTIEDPVEIVQADFMQLEVNELAGMTYEQLLRVALRHHPEVLVIGEIRDAATAACAIKAALSGHLVLATIHAKSDGDIKARLHTLGVKRALAEQAMTATVFTQKQADSQLVHLEVNR</sequence>
<keyword evidence="6" id="KW-1185">Reference proteome</keyword>
<evidence type="ECO:0000256" key="1">
    <source>
        <dbReference type="ARBA" id="ARBA00006611"/>
    </source>
</evidence>
<dbReference type="EMBL" id="CP009223">
    <property type="protein sequence ID" value="AIM62566.1"/>
    <property type="molecule type" value="Genomic_DNA"/>
</dbReference>
<dbReference type="PANTHER" id="PTHR30258">
    <property type="entry name" value="TYPE II SECRETION SYSTEM PROTEIN GSPE-RELATED"/>
    <property type="match status" value="1"/>
</dbReference>
<evidence type="ECO:0000259" key="4">
    <source>
        <dbReference type="Pfam" id="PF00437"/>
    </source>
</evidence>
<evidence type="ECO:0000313" key="6">
    <source>
        <dbReference type="Proteomes" id="UP000029079"/>
    </source>
</evidence>
<reference evidence="5 6" key="1">
    <citation type="journal article" date="2014" name="Genome Announc.">
        <title>Complete Genome Sequences of Fish Pathogenic Weissella ceti Strains WS74 and WS105.</title>
        <authorList>
            <person name="Figueiredo H.C."/>
            <person name="Leal C.A."/>
            <person name="Dorella F.A."/>
            <person name="Carvalho A.F."/>
            <person name="Soares S.C."/>
            <person name="Pereira F.L."/>
            <person name="Azevedo V.A."/>
        </authorList>
    </citation>
    <scope>NUCLEOTIDE SEQUENCE [LARGE SCALE GENOMIC DNA]</scope>
    <source>
        <strain evidence="5 6">WS74</strain>
    </source>
</reference>
<dbReference type="SUPFAM" id="SSF52540">
    <property type="entry name" value="P-loop containing nucleoside triphosphate hydrolases"/>
    <property type="match status" value="1"/>
</dbReference>
<keyword evidence="2" id="KW-0547">Nucleotide-binding</keyword>
<dbReference type="PANTHER" id="PTHR30258:SF2">
    <property type="entry name" value="COMG OPERON PROTEIN 1"/>
    <property type="match status" value="1"/>
</dbReference>
<reference evidence="6" key="2">
    <citation type="submission" date="2014-08" db="EMBL/GenBank/DDBJ databases">
        <title>Complete genome of Weissella ceti strain WS74 isolated from diseased rainbow trout in Brazil.</title>
        <authorList>
            <person name="Figueiredo H.C.P."/>
            <person name="Leal C.A.G."/>
            <person name="Pereira F.L."/>
            <person name="Soares S.C."/>
            <person name="Dorella F.A."/>
            <person name="Carvalho A.F."/>
            <person name="Azevedo V.A.C."/>
        </authorList>
    </citation>
    <scope>NUCLEOTIDE SEQUENCE [LARGE SCALE GENOMIC DNA]</scope>
    <source>
        <strain evidence="6">WS74</strain>
    </source>
</reference>
<comment type="similarity">
    <text evidence="1">Belongs to the GSP E family.</text>
</comment>